<feature type="transmembrane region" description="Helical" evidence="1">
    <location>
        <begin position="12"/>
        <end position="32"/>
    </location>
</feature>
<reference evidence="3" key="1">
    <citation type="journal article" date="2021" name="Microb. Physiol.">
        <title>Proteogenomic Insights into the Physiology of Marine, Sulfate-Reducing, Filamentous Desulfonema limicola and Desulfonema magnum.</title>
        <authorList>
            <person name="Schnaars V."/>
            <person name="Wohlbrand L."/>
            <person name="Scheve S."/>
            <person name="Hinrichs C."/>
            <person name="Reinhardt R."/>
            <person name="Rabus R."/>
        </authorList>
    </citation>
    <scope>NUCLEOTIDE SEQUENCE</scope>
    <source>
        <strain evidence="3">5ac10</strain>
    </source>
</reference>
<dbReference type="AlphaFoldDB" id="A0A975GFZ0"/>
<evidence type="ECO:0000259" key="2">
    <source>
        <dbReference type="PROSITE" id="PS50206"/>
    </source>
</evidence>
<sequence>MQKINSSIKQAAWQVPALAVLAFLTALFVNYWHPDSIPVVGDWSEESRFSDNSGESLVISLEQAKLLFEQNQAVFVDARPESQYIEGHIHGALTIPWQDIDNYFNQAVQQLENAGTIITYCDGETCELSHDLALFLKEMGFENVRVLVNGWSIWRMAGLSVQGDNL</sequence>
<keyword evidence="1" id="KW-1133">Transmembrane helix</keyword>
<dbReference type="KEGG" id="dli:dnl_19410"/>
<gene>
    <name evidence="3" type="ORF">dnl_19410</name>
</gene>
<evidence type="ECO:0000313" key="3">
    <source>
        <dbReference type="EMBL" id="QTA79665.1"/>
    </source>
</evidence>
<dbReference type="SMART" id="SM00450">
    <property type="entry name" value="RHOD"/>
    <property type="match status" value="1"/>
</dbReference>
<accession>A0A975GFZ0</accession>
<dbReference type="InterPro" id="IPR001763">
    <property type="entry name" value="Rhodanese-like_dom"/>
</dbReference>
<dbReference type="PANTHER" id="PTHR43031">
    <property type="entry name" value="FAD-DEPENDENT OXIDOREDUCTASE"/>
    <property type="match status" value="1"/>
</dbReference>
<organism evidence="3 4">
    <name type="scientific">Desulfonema limicola</name>
    <dbReference type="NCBI Taxonomy" id="45656"/>
    <lineage>
        <taxon>Bacteria</taxon>
        <taxon>Pseudomonadati</taxon>
        <taxon>Thermodesulfobacteriota</taxon>
        <taxon>Desulfobacteria</taxon>
        <taxon>Desulfobacterales</taxon>
        <taxon>Desulfococcaceae</taxon>
        <taxon>Desulfonema</taxon>
    </lineage>
</organism>
<dbReference type="Gene3D" id="3.40.250.10">
    <property type="entry name" value="Rhodanese-like domain"/>
    <property type="match status" value="1"/>
</dbReference>
<name>A0A975GFZ0_9BACT</name>
<dbReference type="PANTHER" id="PTHR43031:SF7">
    <property type="entry name" value="NITRIC OXIDE REDUCTASE FLRD-NAD(+) REDUCTASE"/>
    <property type="match status" value="1"/>
</dbReference>
<dbReference type="InterPro" id="IPR050229">
    <property type="entry name" value="GlpE_sulfurtransferase"/>
</dbReference>
<proteinExistence type="predicted"/>
<dbReference type="InterPro" id="IPR036873">
    <property type="entry name" value="Rhodanese-like_dom_sf"/>
</dbReference>
<evidence type="ECO:0000313" key="4">
    <source>
        <dbReference type="Proteomes" id="UP000663720"/>
    </source>
</evidence>
<evidence type="ECO:0000256" key="1">
    <source>
        <dbReference type="SAM" id="Phobius"/>
    </source>
</evidence>
<protein>
    <submittedName>
        <fullName evidence="3">Rhodanese-like domain-containing protein</fullName>
    </submittedName>
</protein>
<dbReference type="RefSeq" id="WP_207691390.1">
    <property type="nucleotide sequence ID" value="NZ_CP061799.1"/>
</dbReference>
<dbReference type="EMBL" id="CP061799">
    <property type="protein sequence ID" value="QTA79665.1"/>
    <property type="molecule type" value="Genomic_DNA"/>
</dbReference>
<dbReference type="CDD" id="cd00158">
    <property type="entry name" value="RHOD"/>
    <property type="match status" value="1"/>
</dbReference>
<keyword evidence="4" id="KW-1185">Reference proteome</keyword>
<keyword evidence="1" id="KW-0472">Membrane</keyword>
<dbReference type="PROSITE" id="PS50206">
    <property type="entry name" value="RHODANESE_3"/>
    <property type="match status" value="1"/>
</dbReference>
<dbReference type="Pfam" id="PF00581">
    <property type="entry name" value="Rhodanese"/>
    <property type="match status" value="1"/>
</dbReference>
<dbReference type="Proteomes" id="UP000663720">
    <property type="component" value="Chromosome"/>
</dbReference>
<feature type="domain" description="Rhodanese" evidence="2">
    <location>
        <begin position="69"/>
        <end position="163"/>
    </location>
</feature>
<dbReference type="SUPFAM" id="SSF52821">
    <property type="entry name" value="Rhodanese/Cell cycle control phosphatase"/>
    <property type="match status" value="1"/>
</dbReference>
<keyword evidence="1" id="KW-0812">Transmembrane</keyword>